<organism evidence="2 3">
    <name type="scientific">Polyrhizophydium stewartii</name>
    <dbReference type="NCBI Taxonomy" id="2732419"/>
    <lineage>
        <taxon>Eukaryota</taxon>
        <taxon>Fungi</taxon>
        <taxon>Fungi incertae sedis</taxon>
        <taxon>Chytridiomycota</taxon>
        <taxon>Chytridiomycota incertae sedis</taxon>
        <taxon>Chytridiomycetes</taxon>
        <taxon>Rhizophydiales</taxon>
        <taxon>Rhizophydiales incertae sedis</taxon>
        <taxon>Polyrhizophydium</taxon>
    </lineage>
</organism>
<feature type="compositionally biased region" description="Low complexity" evidence="1">
    <location>
        <begin position="144"/>
        <end position="173"/>
    </location>
</feature>
<protein>
    <submittedName>
        <fullName evidence="2">Separin</fullName>
        <ecNumber evidence="2">3.4.22.49</ecNumber>
    </submittedName>
</protein>
<feature type="region of interest" description="Disordered" evidence="1">
    <location>
        <begin position="287"/>
        <end position="318"/>
    </location>
</feature>
<proteinExistence type="predicted"/>
<dbReference type="EC" id="3.4.22.49" evidence="2"/>
<keyword evidence="3" id="KW-1185">Reference proteome</keyword>
<dbReference type="Proteomes" id="UP001527925">
    <property type="component" value="Unassembled WGS sequence"/>
</dbReference>
<evidence type="ECO:0000256" key="1">
    <source>
        <dbReference type="SAM" id="MobiDB-lite"/>
    </source>
</evidence>
<feature type="compositionally biased region" description="Low complexity" evidence="1">
    <location>
        <begin position="300"/>
        <end position="318"/>
    </location>
</feature>
<evidence type="ECO:0000313" key="2">
    <source>
        <dbReference type="EMBL" id="KAL2911448.1"/>
    </source>
</evidence>
<reference evidence="2 3" key="1">
    <citation type="submission" date="2023-09" db="EMBL/GenBank/DDBJ databases">
        <title>Pangenome analysis of Batrachochytrium dendrobatidis and related Chytrids.</title>
        <authorList>
            <person name="Yacoub M.N."/>
            <person name="Stajich J.E."/>
            <person name="James T.Y."/>
        </authorList>
    </citation>
    <scope>NUCLEOTIDE SEQUENCE [LARGE SCALE GENOMIC DNA]</scope>
    <source>
        <strain evidence="2 3">JEL0888</strain>
    </source>
</reference>
<sequence>MQAELLASLSDPARLAPPLVRSFDAVFGTHPAAQGRAAGAAPKPRGRTKSATDTSASSTVRGGETAMFASAAERTASATECLARLVQTVHDFSKTLPPPPPQQPSSAVPGAPPRAPGGSSASSASAGVRTQQTVRRAVSTGQLRASAAPPDTAAAPAAELAASRPSSRPLSAAQQGRRLAKTASSANLRETSASATRKRDAADAASKASDPASPQRQAEFLDSALAIARTLFAAIELGLSPWHTESLQLEKLACNLVTRLMDCRAHAHAFEVMQYAFGRLGMYRPAPAAPKKSARGRSTSVGSRSARPVSRSSSVSSVRSAGSASESAVSGPASAAASAAALTPEAAALQGRIAAVLGWIASCPIDSSASLLLLQVALLLHINALRWVLVCKPNAGHDEALLKALLSNFGITGLCEQLREIDPKMAGGQCDCIFRILYTHASKQDFHTARYLYVAAVYFYVGSSGFTVKGLHALIQRPLLTKDKTLISGPANVIESYYHRIARLPALEQHFDLDCITWIDHAVQVSRQFPDLRPFWDDFSDRMLERGQEAMPACADALGYLRDCRALHVQLHTAISDPESDVEPGMLDALPTPASGFEFPRRLQLAVLSSLSLLREQLDLDHATLSAKAAAASSHPRARLAPLLSAAAVHVISTAEPFVTQMDADARARAARHVLDMMLLPPLYVAAFDITLPPELGALDQQLALAVEFGKRLGVESYARIIANGAYQSGALLLKRMRVADALPLIKMSVDLVPEAAVSADSGDSTVDARLHHCKRLDVLSFCQEEAGMHEDALDSVIAALRVFPLAAARSEGDGKSAALFEKLVGKHAHLSSMSSRAYNPVLAMLAQGECDSPATVEFVLDLELQMLAAAGMRGDAKLASLEHAAGHFEKSGNPLARARMLLDRARLLRQRHAGEACRVDENGDGSMAATPSMTLGDEARLELAMAHCELGISLNETGDFDPKPFHTALGMWKRALAHVPSFSLPLKKVPGLHKGMDAASAERLFDYIEMLCGYFGVLNQPINTLYCLRLLFKLVQLCPSKTLVDVLELYRDMAATYLALGCTGKAGVMFSLGKQLAESPKCTDAARQAFMSRYALFLASIGNLDKSSQAAAQADVLATDAGGVVTDDNEVLRRAQACLDKSFLSFSAAKLAQAVTEATVAYALLARLSRRAQARRGRGKAPTSAARAPKFACNFSATMMASCLWLGQVHGFQGSFMQAEAYLAKGLEAAQSQRSDGRIAEFAIALADLWARRLEVATAESYVATAARHAPKVAAQLPPHVAAGVRVAEADLQC</sequence>
<feature type="region of interest" description="Disordered" evidence="1">
    <location>
        <begin position="33"/>
        <end position="62"/>
    </location>
</feature>
<keyword evidence="2" id="KW-0378">Hydrolase</keyword>
<name>A0ABR4MW23_9FUNG</name>
<dbReference type="GO" id="GO:0016787">
    <property type="term" value="F:hydrolase activity"/>
    <property type="evidence" value="ECO:0007669"/>
    <property type="project" value="UniProtKB-KW"/>
</dbReference>
<comment type="caution">
    <text evidence="2">The sequence shown here is derived from an EMBL/GenBank/DDBJ whole genome shotgun (WGS) entry which is preliminary data.</text>
</comment>
<feature type="non-terminal residue" evidence="2">
    <location>
        <position position="1295"/>
    </location>
</feature>
<feature type="compositionally biased region" description="Polar residues" evidence="1">
    <location>
        <begin position="130"/>
        <end position="143"/>
    </location>
</feature>
<evidence type="ECO:0000313" key="3">
    <source>
        <dbReference type="Proteomes" id="UP001527925"/>
    </source>
</evidence>
<feature type="compositionally biased region" description="Low complexity" evidence="1">
    <location>
        <begin position="116"/>
        <end position="129"/>
    </location>
</feature>
<feature type="region of interest" description="Disordered" evidence="1">
    <location>
        <begin position="92"/>
        <end position="215"/>
    </location>
</feature>
<feature type="compositionally biased region" description="Low complexity" evidence="1">
    <location>
        <begin position="203"/>
        <end position="214"/>
    </location>
</feature>
<accession>A0ABR4MW23</accession>
<dbReference type="EMBL" id="JADGIZ020000109">
    <property type="protein sequence ID" value="KAL2911448.1"/>
    <property type="molecule type" value="Genomic_DNA"/>
</dbReference>
<feature type="compositionally biased region" description="Low complexity" evidence="1">
    <location>
        <begin position="33"/>
        <end position="59"/>
    </location>
</feature>
<gene>
    <name evidence="2" type="primary">ESPL1</name>
    <name evidence="2" type="ORF">HK105_209099</name>
</gene>